<accession>A0ABQ4RXM6</accession>
<dbReference type="SUPFAM" id="SSF52540">
    <property type="entry name" value="P-loop containing nucleoside triphosphate hydrolases"/>
    <property type="match status" value="2"/>
</dbReference>
<dbReference type="Gene3D" id="3.40.50.300">
    <property type="entry name" value="P-loop containing nucleotide triphosphate hydrolases"/>
    <property type="match status" value="2"/>
</dbReference>
<dbReference type="PROSITE" id="PS51194">
    <property type="entry name" value="HELICASE_CTER"/>
    <property type="match status" value="1"/>
</dbReference>
<keyword evidence="5" id="KW-0067">ATP-binding</keyword>
<dbReference type="Proteomes" id="UP001055125">
    <property type="component" value="Unassembled WGS sequence"/>
</dbReference>
<dbReference type="PANTHER" id="PTHR47964:SF1">
    <property type="entry name" value="ATP-DEPENDENT DNA HELICASE HOMOLOG RECG, CHLOROPLASTIC"/>
    <property type="match status" value="1"/>
</dbReference>
<evidence type="ECO:0000256" key="6">
    <source>
        <dbReference type="ARBA" id="ARBA00023125"/>
    </source>
</evidence>
<feature type="domain" description="Helicase C-terminal" evidence="10">
    <location>
        <begin position="500"/>
        <end position="659"/>
    </location>
</feature>
<keyword evidence="7" id="KW-0234">DNA repair</keyword>
<dbReference type="InterPro" id="IPR012340">
    <property type="entry name" value="NA-bd_OB-fold"/>
</dbReference>
<dbReference type="EMBL" id="BPQP01000041">
    <property type="protein sequence ID" value="GJD95588.1"/>
    <property type="molecule type" value="Genomic_DNA"/>
</dbReference>
<dbReference type="InterPro" id="IPR011545">
    <property type="entry name" value="DEAD/DEAH_box_helicase_dom"/>
</dbReference>
<evidence type="ECO:0000256" key="5">
    <source>
        <dbReference type="ARBA" id="ARBA00022840"/>
    </source>
</evidence>
<dbReference type="InterPro" id="IPR001650">
    <property type="entry name" value="Helicase_C-like"/>
</dbReference>
<dbReference type="NCBIfam" id="NF008168">
    <property type="entry name" value="PRK10917.2-2"/>
    <property type="match status" value="1"/>
</dbReference>
<sequence>MTENQRQDGEREVAPATDRRPAEQGPGLRPSLLDPLFAPARTLPGIGPKMAPLIERLLGLPERPARIVDLLFHLPQGGVARQLRGSISEAPPGEPVTLGVTVVSHRPSGFGMGKRPHRVLVEDSTGDITLVFFGMPAARVEKMLPLGSHRYISGRIELWDGHRQMVHPSRIVDEAGLAALPAVEPIYGATEGLTSRAISKLAHAALERLPVLPEWQDPAWLAKNALPSFAEALGAEHRPEDAPPPRPEGAEGPPPQTPARRRLAYDELLASQLALALTRARNRRAPGRVNAGDGRLKAQIEAALPFALTGAQARAVEEIRDDLASDRRMLRLLQGDVGSGKTAVALLAMASAVEAGRQAALMAPTEILARQHYERLSAMAGPLRLRLLTGRDRAPERRATLGDLAEGGIDIVVGTHALFQESVAFRDLGLAVVDEQHRFGVHQRLALGAKGEAVDILVMTATPIPRTLALTFFGDMDVSVLDEKPAGRRPIATRLVSTERLDEVVAALGRAIAAGERVYWICPMVAESEFVDLAAAEDRYADLRQEFGEAVGLVHGRMAGPDKDAAMERFAAGETRILVATTVVEVGVDVPEATIMVIEHAERFGLAQLHQLRGRVGRGSRASSCLLLYRGPLGQVARARLEMMRETEDGFRIAEEDLRLRGEGEVLGTRQSGLAAFRLARLDSDGDLLEAARDDARMIVERDPALRSERGRALRVLLYLFERDAAIRLLGAG</sequence>
<dbReference type="SUPFAM" id="SSF50249">
    <property type="entry name" value="Nucleic acid-binding proteins"/>
    <property type="match status" value="1"/>
</dbReference>
<evidence type="ECO:0000256" key="1">
    <source>
        <dbReference type="ARBA" id="ARBA00022741"/>
    </source>
</evidence>
<dbReference type="InterPro" id="IPR014001">
    <property type="entry name" value="Helicase_ATP-bd"/>
</dbReference>
<evidence type="ECO:0000259" key="9">
    <source>
        <dbReference type="PROSITE" id="PS51192"/>
    </source>
</evidence>
<dbReference type="NCBIfam" id="NF008164">
    <property type="entry name" value="PRK10917.1-2"/>
    <property type="match status" value="1"/>
</dbReference>
<keyword evidence="1" id="KW-0547">Nucleotide-binding</keyword>
<dbReference type="InterPro" id="IPR045562">
    <property type="entry name" value="RecG_dom3_C"/>
</dbReference>
<dbReference type="PANTHER" id="PTHR47964">
    <property type="entry name" value="ATP-DEPENDENT DNA HELICASE HOMOLOG RECG, CHLOROPLASTIC"/>
    <property type="match status" value="1"/>
</dbReference>
<feature type="region of interest" description="Disordered" evidence="8">
    <location>
        <begin position="235"/>
        <end position="259"/>
    </location>
</feature>
<feature type="domain" description="Helicase ATP-binding" evidence="9">
    <location>
        <begin position="322"/>
        <end position="481"/>
    </location>
</feature>
<dbReference type="Pfam" id="PF00270">
    <property type="entry name" value="DEAD"/>
    <property type="match status" value="1"/>
</dbReference>
<reference evidence="11" key="1">
    <citation type="journal article" date="2021" name="Front. Microbiol.">
        <title>Comprehensive Comparative Genomics and Phenotyping of Methylobacterium Species.</title>
        <authorList>
            <person name="Alessa O."/>
            <person name="Ogura Y."/>
            <person name="Fujitani Y."/>
            <person name="Takami H."/>
            <person name="Hayashi T."/>
            <person name="Sahin N."/>
            <person name="Tani A."/>
        </authorList>
    </citation>
    <scope>NUCLEOTIDE SEQUENCE</scope>
    <source>
        <strain evidence="11">DSM 19015</strain>
    </source>
</reference>
<feature type="compositionally biased region" description="Pro residues" evidence="8">
    <location>
        <begin position="244"/>
        <end position="257"/>
    </location>
</feature>
<keyword evidence="6" id="KW-0238">DNA-binding</keyword>
<evidence type="ECO:0000256" key="4">
    <source>
        <dbReference type="ARBA" id="ARBA00022806"/>
    </source>
</evidence>
<dbReference type="SMART" id="SM00490">
    <property type="entry name" value="HELICc"/>
    <property type="match status" value="1"/>
</dbReference>
<dbReference type="Pfam" id="PF00271">
    <property type="entry name" value="Helicase_C"/>
    <property type="match status" value="1"/>
</dbReference>
<evidence type="ECO:0000256" key="2">
    <source>
        <dbReference type="ARBA" id="ARBA00022763"/>
    </source>
</evidence>
<keyword evidence="3" id="KW-0378">Hydrolase</keyword>
<dbReference type="SMART" id="SM00487">
    <property type="entry name" value="DEXDc"/>
    <property type="match status" value="1"/>
</dbReference>
<dbReference type="RefSeq" id="WP_238244733.1">
    <property type="nucleotide sequence ID" value="NZ_BPQP01000041.1"/>
</dbReference>
<keyword evidence="4 11" id="KW-0347">Helicase</keyword>
<dbReference type="GO" id="GO:0004386">
    <property type="term" value="F:helicase activity"/>
    <property type="evidence" value="ECO:0007669"/>
    <property type="project" value="UniProtKB-KW"/>
</dbReference>
<name>A0ABQ4RXM6_9HYPH</name>
<evidence type="ECO:0000256" key="7">
    <source>
        <dbReference type="ARBA" id="ARBA00023204"/>
    </source>
</evidence>
<dbReference type="InterPro" id="IPR027417">
    <property type="entry name" value="P-loop_NTPase"/>
</dbReference>
<evidence type="ECO:0000256" key="3">
    <source>
        <dbReference type="ARBA" id="ARBA00022801"/>
    </source>
</evidence>
<organism evidence="11 12">
    <name type="scientific">Methylobacterium iners</name>
    <dbReference type="NCBI Taxonomy" id="418707"/>
    <lineage>
        <taxon>Bacteria</taxon>
        <taxon>Pseudomonadati</taxon>
        <taxon>Pseudomonadota</taxon>
        <taxon>Alphaproteobacteria</taxon>
        <taxon>Hyphomicrobiales</taxon>
        <taxon>Methylobacteriaceae</taxon>
        <taxon>Methylobacterium</taxon>
    </lineage>
</organism>
<dbReference type="CDD" id="cd17992">
    <property type="entry name" value="DEXHc_RecG"/>
    <property type="match status" value="1"/>
</dbReference>
<gene>
    <name evidence="11" type="primary">recG</name>
    <name evidence="11" type="ORF">OCOJLMKI_2801</name>
</gene>
<evidence type="ECO:0000313" key="11">
    <source>
        <dbReference type="EMBL" id="GJD95588.1"/>
    </source>
</evidence>
<dbReference type="Pfam" id="PF19833">
    <property type="entry name" value="RecG_dom3_C"/>
    <property type="match status" value="1"/>
</dbReference>
<dbReference type="InterPro" id="IPR047112">
    <property type="entry name" value="RecG/Mfd"/>
</dbReference>
<keyword evidence="2" id="KW-0227">DNA damage</keyword>
<dbReference type="CDD" id="cd04488">
    <property type="entry name" value="RecG_wedge_OBF"/>
    <property type="match status" value="1"/>
</dbReference>
<protein>
    <submittedName>
        <fullName evidence="11">ATP-dependent DNA helicase RecG</fullName>
    </submittedName>
</protein>
<reference evidence="11" key="2">
    <citation type="submission" date="2021-08" db="EMBL/GenBank/DDBJ databases">
        <authorList>
            <person name="Tani A."/>
            <person name="Ola A."/>
            <person name="Ogura Y."/>
            <person name="Katsura K."/>
            <person name="Hayashi T."/>
        </authorList>
    </citation>
    <scope>NUCLEOTIDE SEQUENCE</scope>
    <source>
        <strain evidence="11">DSM 19015</strain>
    </source>
</reference>
<comment type="caution">
    <text evidence="11">The sequence shown here is derived from an EMBL/GenBank/DDBJ whole genome shotgun (WGS) entry which is preliminary data.</text>
</comment>
<evidence type="ECO:0000313" key="12">
    <source>
        <dbReference type="Proteomes" id="UP001055125"/>
    </source>
</evidence>
<proteinExistence type="predicted"/>
<feature type="compositionally biased region" description="Basic and acidic residues" evidence="8">
    <location>
        <begin position="1"/>
        <end position="22"/>
    </location>
</feature>
<dbReference type="Gene3D" id="2.40.50.140">
    <property type="entry name" value="Nucleic acid-binding proteins"/>
    <property type="match status" value="1"/>
</dbReference>
<keyword evidence="12" id="KW-1185">Reference proteome</keyword>
<dbReference type="PROSITE" id="PS51192">
    <property type="entry name" value="HELICASE_ATP_BIND_1"/>
    <property type="match status" value="1"/>
</dbReference>
<evidence type="ECO:0000256" key="8">
    <source>
        <dbReference type="SAM" id="MobiDB-lite"/>
    </source>
</evidence>
<evidence type="ECO:0000259" key="10">
    <source>
        <dbReference type="PROSITE" id="PS51194"/>
    </source>
</evidence>
<feature type="region of interest" description="Disordered" evidence="8">
    <location>
        <begin position="1"/>
        <end position="32"/>
    </location>
</feature>